<dbReference type="AlphaFoldDB" id="A0A074W0F3"/>
<dbReference type="PRINTS" id="PR00080">
    <property type="entry name" value="SDRFAMILY"/>
</dbReference>
<evidence type="ECO:0000256" key="2">
    <source>
        <dbReference type="ARBA" id="ARBA00023002"/>
    </source>
</evidence>
<name>A0A074W0F3_AURM1</name>
<dbReference type="Gene3D" id="3.40.50.720">
    <property type="entry name" value="NAD(P)-binding Rossmann-like Domain"/>
    <property type="match status" value="1"/>
</dbReference>
<dbReference type="GO" id="GO:0016491">
    <property type="term" value="F:oxidoreductase activity"/>
    <property type="evidence" value="ECO:0007669"/>
    <property type="project" value="UniProtKB-KW"/>
</dbReference>
<protein>
    <submittedName>
        <fullName evidence="4">NAD(P)-binding protein</fullName>
    </submittedName>
</protein>
<dbReference type="Proteomes" id="UP000030672">
    <property type="component" value="Unassembled WGS sequence"/>
</dbReference>
<reference evidence="4 5" key="1">
    <citation type="journal article" date="2014" name="BMC Genomics">
        <title>Genome sequencing of four Aureobasidium pullulans varieties: biotechnological potential, stress tolerance, and description of new species.</title>
        <authorList>
            <person name="Gostin Ar C."/>
            <person name="Ohm R.A."/>
            <person name="Kogej T."/>
            <person name="Sonjak S."/>
            <person name="Turk M."/>
            <person name="Zajc J."/>
            <person name="Zalar P."/>
            <person name="Grube M."/>
            <person name="Sun H."/>
            <person name="Han J."/>
            <person name="Sharma A."/>
            <person name="Chiniquy J."/>
            <person name="Ngan C.Y."/>
            <person name="Lipzen A."/>
            <person name="Barry K."/>
            <person name="Grigoriev I.V."/>
            <person name="Gunde-Cimerman N."/>
        </authorList>
    </citation>
    <scope>NUCLEOTIDE SEQUENCE [LARGE SCALE GENOMIC DNA]</scope>
    <source>
        <strain evidence="4 5">CBS 110374</strain>
    </source>
</reference>
<dbReference type="HOGENOM" id="CLU_787935_0_0_1"/>
<keyword evidence="5" id="KW-1185">Reference proteome</keyword>
<evidence type="ECO:0000256" key="3">
    <source>
        <dbReference type="RuleBase" id="RU000363"/>
    </source>
</evidence>
<proteinExistence type="inferred from homology"/>
<organism evidence="4 5">
    <name type="scientific">Aureobasidium melanogenum (strain CBS 110374)</name>
    <name type="common">Aureobasidium pullulans var. melanogenum</name>
    <dbReference type="NCBI Taxonomy" id="1043003"/>
    <lineage>
        <taxon>Eukaryota</taxon>
        <taxon>Fungi</taxon>
        <taxon>Dikarya</taxon>
        <taxon>Ascomycota</taxon>
        <taxon>Pezizomycotina</taxon>
        <taxon>Dothideomycetes</taxon>
        <taxon>Dothideomycetidae</taxon>
        <taxon>Dothideales</taxon>
        <taxon>Saccotheciaceae</taxon>
        <taxon>Aureobasidium</taxon>
    </lineage>
</organism>
<gene>
    <name evidence="4" type="ORF">M437DRAFT_82010</name>
</gene>
<dbReference type="Pfam" id="PF00106">
    <property type="entry name" value="adh_short"/>
    <property type="match status" value="1"/>
</dbReference>
<dbReference type="GO" id="GO:0016020">
    <property type="term" value="C:membrane"/>
    <property type="evidence" value="ECO:0007669"/>
    <property type="project" value="TreeGrafter"/>
</dbReference>
<accession>A0A074W0F3</accession>
<dbReference type="STRING" id="1043003.A0A074W0F3"/>
<sequence>MALSAGSTLPEVYETYDAIAPAKYAGKLQDKVVIVTGSSSGIGRSISKAFAAAGASVAVVARREKDLLTLVDEIKSANGKAVPIVADVAARGAAQKIVAQVEKELGPIDILVNNAGISRLGPLDGEDEDLDIWWRVHEVNVRAPVALIRAVLPSMIKRKTGVLITTGSAVATITVPVMTAYSSSKAAISKFHESLTEELKDTNIVNFSVHPGVVKTELGSAEGAMNKAHSEHPAVQSFFKMLSSSHMKGQTPELSADTMVALAADPRYKVLTGRHINATQELPPVAEEAEKEGMGRLGRDRLYLITVPTL</sequence>
<dbReference type="InterPro" id="IPR036291">
    <property type="entry name" value="NAD(P)-bd_dom_sf"/>
</dbReference>
<evidence type="ECO:0000313" key="4">
    <source>
        <dbReference type="EMBL" id="KEQ65034.1"/>
    </source>
</evidence>
<dbReference type="PANTHER" id="PTHR44196">
    <property type="entry name" value="DEHYDROGENASE/REDUCTASE SDR FAMILY MEMBER 7B"/>
    <property type="match status" value="1"/>
</dbReference>
<dbReference type="GeneID" id="63921042"/>
<keyword evidence="2" id="KW-0560">Oxidoreductase</keyword>
<dbReference type="EMBL" id="KL584827">
    <property type="protein sequence ID" value="KEQ65034.1"/>
    <property type="molecule type" value="Genomic_DNA"/>
</dbReference>
<comment type="similarity">
    <text evidence="1 3">Belongs to the short-chain dehydrogenases/reductases (SDR) family.</text>
</comment>
<dbReference type="SUPFAM" id="SSF51735">
    <property type="entry name" value="NAD(P)-binding Rossmann-fold domains"/>
    <property type="match status" value="1"/>
</dbReference>
<dbReference type="RefSeq" id="XP_040882057.1">
    <property type="nucleotide sequence ID" value="XM_041027669.1"/>
</dbReference>
<dbReference type="PANTHER" id="PTHR44196:SF1">
    <property type="entry name" value="DEHYDROGENASE_REDUCTASE SDR FAMILY MEMBER 7B"/>
    <property type="match status" value="1"/>
</dbReference>
<evidence type="ECO:0000313" key="5">
    <source>
        <dbReference type="Proteomes" id="UP000030672"/>
    </source>
</evidence>
<dbReference type="PRINTS" id="PR00081">
    <property type="entry name" value="GDHRDH"/>
</dbReference>
<dbReference type="CDD" id="cd05233">
    <property type="entry name" value="SDR_c"/>
    <property type="match status" value="1"/>
</dbReference>
<evidence type="ECO:0000256" key="1">
    <source>
        <dbReference type="ARBA" id="ARBA00006484"/>
    </source>
</evidence>
<dbReference type="InterPro" id="IPR002347">
    <property type="entry name" value="SDR_fam"/>
</dbReference>